<organism evidence="11 12">
    <name type="scientific">Blyttiomyces helicus</name>
    <dbReference type="NCBI Taxonomy" id="388810"/>
    <lineage>
        <taxon>Eukaryota</taxon>
        <taxon>Fungi</taxon>
        <taxon>Fungi incertae sedis</taxon>
        <taxon>Chytridiomycota</taxon>
        <taxon>Chytridiomycota incertae sedis</taxon>
        <taxon>Chytridiomycetes</taxon>
        <taxon>Chytridiomycetes incertae sedis</taxon>
        <taxon>Blyttiomyces</taxon>
    </lineage>
</organism>
<keyword evidence="6 7" id="KW-0206">Cytoskeleton</keyword>
<dbReference type="Pfam" id="PF00400">
    <property type="entry name" value="WD40"/>
    <property type="match status" value="4"/>
</dbReference>
<reference evidence="12" key="1">
    <citation type="journal article" date="2018" name="Nat. Microbiol.">
        <title>Leveraging single-cell genomics to expand the fungal tree of life.</title>
        <authorList>
            <person name="Ahrendt S.R."/>
            <person name="Quandt C.A."/>
            <person name="Ciobanu D."/>
            <person name="Clum A."/>
            <person name="Salamov A."/>
            <person name="Andreopoulos B."/>
            <person name="Cheng J.F."/>
            <person name="Woyke T."/>
            <person name="Pelin A."/>
            <person name="Henrissat B."/>
            <person name="Reynolds N.K."/>
            <person name="Benny G.L."/>
            <person name="Smith M.E."/>
            <person name="James T.Y."/>
            <person name="Grigoriev I.V."/>
        </authorList>
    </citation>
    <scope>NUCLEOTIDE SEQUENCE [LARGE SCALE GENOMIC DNA]</scope>
</reference>
<dbReference type="InterPro" id="IPR028021">
    <property type="entry name" value="Katanin_C-terminal"/>
</dbReference>
<dbReference type="PROSITE" id="PS50082">
    <property type="entry name" value="WD_REPEATS_2"/>
    <property type="match status" value="5"/>
</dbReference>
<dbReference type="InterPro" id="IPR036322">
    <property type="entry name" value="WD40_repeat_dom_sf"/>
</dbReference>
<proteinExistence type="inferred from homology"/>
<evidence type="ECO:0000256" key="9">
    <source>
        <dbReference type="SAM" id="MobiDB-lite"/>
    </source>
</evidence>
<dbReference type="PRINTS" id="PR00320">
    <property type="entry name" value="GPROTEINBRPT"/>
</dbReference>
<comment type="similarity">
    <text evidence="7">Belongs to the WD repeat KATNB1 family.</text>
</comment>
<dbReference type="OrthoDB" id="538223at2759"/>
<dbReference type="InterPro" id="IPR020472">
    <property type="entry name" value="WD40_PAC1"/>
</dbReference>
<evidence type="ECO:0000256" key="5">
    <source>
        <dbReference type="ARBA" id="ARBA00022737"/>
    </source>
</evidence>
<dbReference type="Gene3D" id="2.130.10.10">
    <property type="entry name" value="YVTN repeat-like/Quinoprotein amine dehydrogenase"/>
    <property type="match status" value="2"/>
</dbReference>
<name>A0A4P9WKN7_9FUNG</name>
<dbReference type="SMART" id="SM00320">
    <property type="entry name" value="WD40"/>
    <property type="match status" value="4"/>
</dbReference>
<dbReference type="EMBL" id="KZ994576">
    <property type="protein sequence ID" value="RKO92583.1"/>
    <property type="molecule type" value="Genomic_DNA"/>
</dbReference>
<comment type="function">
    <text evidence="7">May participate in a complex which severs microtubules in an ATP-dependent manner. Microtubule severing may promote rapid reorganization of cellular microtubule arrays.</text>
</comment>
<evidence type="ECO:0000256" key="7">
    <source>
        <dbReference type="HAMAP-Rule" id="MF_03022"/>
    </source>
</evidence>
<accession>A0A4P9WKN7</accession>
<dbReference type="PANTHER" id="PTHR19845">
    <property type="entry name" value="KATANIN P80 SUBUNIT"/>
    <property type="match status" value="1"/>
</dbReference>
<dbReference type="CDD" id="cd00200">
    <property type="entry name" value="WD40"/>
    <property type="match status" value="1"/>
</dbReference>
<protein>
    <recommendedName>
        <fullName evidence="7">Katanin p80 WD40 repeat-containing subunit B1 homolog</fullName>
    </recommendedName>
</protein>
<dbReference type="InterPro" id="IPR019775">
    <property type="entry name" value="WD40_repeat_CS"/>
</dbReference>
<dbReference type="GO" id="GO:0007019">
    <property type="term" value="P:microtubule depolymerization"/>
    <property type="evidence" value="ECO:0007669"/>
    <property type="project" value="TreeGrafter"/>
</dbReference>
<evidence type="ECO:0000256" key="3">
    <source>
        <dbReference type="ARBA" id="ARBA00022574"/>
    </source>
</evidence>
<evidence type="ECO:0000313" key="11">
    <source>
        <dbReference type="EMBL" id="RKO92583.1"/>
    </source>
</evidence>
<dbReference type="HAMAP" id="MF_03022">
    <property type="entry name" value="Katanin_p80_B1"/>
    <property type="match status" value="1"/>
</dbReference>
<dbReference type="InterPro" id="IPR026962">
    <property type="entry name" value="KTNB1"/>
</dbReference>
<evidence type="ECO:0000256" key="4">
    <source>
        <dbReference type="ARBA" id="ARBA00022701"/>
    </source>
</evidence>
<dbReference type="AlphaFoldDB" id="A0A4P9WKN7"/>
<dbReference type="InterPro" id="IPR001680">
    <property type="entry name" value="WD40_rpt"/>
</dbReference>
<comment type="subcellular location">
    <subcellularLocation>
        <location evidence="1 7">Cytoplasm</location>
        <location evidence="1 7">Cytoskeleton</location>
    </subcellularLocation>
</comment>
<keyword evidence="2 7" id="KW-0963">Cytoplasm</keyword>
<feature type="repeat" description="WD" evidence="8">
    <location>
        <begin position="1"/>
        <end position="23"/>
    </location>
</feature>
<dbReference type="GO" id="GO:0008017">
    <property type="term" value="F:microtubule binding"/>
    <property type="evidence" value="ECO:0007669"/>
    <property type="project" value="UniProtKB-UniRule"/>
</dbReference>
<evidence type="ECO:0000256" key="1">
    <source>
        <dbReference type="ARBA" id="ARBA00004245"/>
    </source>
</evidence>
<feature type="repeat" description="WD" evidence="8">
    <location>
        <begin position="163"/>
        <end position="204"/>
    </location>
</feature>
<feature type="repeat" description="WD" evidence="8">
    <location>
        <begin position="88"/>
        <end position="120"/>
    </location>
</feature>
<feature type="repeat" description="WD" evidence="8">
    <location>
        <begin position="121"/>
        <end position="162"/>
    </location>
</feature>
<evidence type="ECO:0000313" key="12">
    <source>
        <dbReference type="Proteomes" id="UP000269721"/>
    </source>
</evidence>
<evidence type="ECO:0000256" key="2">
    <source>
        <dbReference type="ARBA" id="ARBA00022490"/>
    </source>
</evidence>
<dbReference type="GO" id="GO:0005737">
    <property type="term" value="C:cytoplasm"/>
    <property type="evidence" value="ECO:0007669"/>
    <property type="project" value="UniProtKB-UniRule"/>
</dbReference>
<sequence length="622" mass="67334">MVTGGEDRKVNLWAVGRTTPILSLAGHANAIECVTLDWPEEIVVAGSSSGTIKLWDLEHAKGTFKSHTPTRILVSGGRCITVSKATASLEFHPFGDFFASGSVDRLVKVWDVRRKGCIQTYTGHSGTVRILRITPDGRWIVSGGEDGLVKLWDMTAGKLLQTFADHAGSIRSLALNPSEFLLATAGADRMLRFYDLQTFECVSSSDLSNSAAAARGVVPSSAGSPSIWQWEPAMCRDVIPASWQNVADIRVVAEDDKLIGATLDQNFVGMWGIDLSRSPVETNVAPSKKAFASMPHPDITESPRLHRDEVPIKHRASADDLREVRRSDEDEPVKIGTLQPKPTSSQSKGGYPASAPSSNATFGSRGLGPADDHEDFGEEDRGWEPGSGRASTETGATAVEDPRPSFIGAGSGEKILNLDLGKFVQNTRGRGPFIPLSFPTHTPPPLPGSLTQHTTQITNVLLTRLAMLRTVRAAWDEGNIRPALEAMIECGDAAVRVDVLRVVNLRPKLWTLEGCALVLPMLVELLFEVYEDYIATACATTRVLCKSFAPMILSALDSSATVSPGVDLVREDRIARCKACHRSFVDLAITLDELKRSSGKVGITVRETLGELDVFLKGRPMM</sequence>
<dbReference type="GO" id="GO:0005874">
    <property type="term" value="C:microtubule"/>
    <property type="evidence" value="ECO:0007669"/>
    <property type="project" value="UniProtKB-KW"/>
</dbReference>
<dbReference type="PANTHER" id="PTHR19845:SF0">
    <property type="entry name" value="KATANIN P80 WD40 REPEAT-CONTAINING SUBUNIT B1"/>
    <property type="match status" value="1"/>
</dbReference>
<keyword evidence="5" id="KW-0677">Repeat</keyword>
<dbReference type="GO" id="GO:0008352">
    <property type="term" value="C:katanin complex"/>
    <property type="evidence" value="ECO:0007669"/>
    <property type="project" value="InterPro"/>
</dbReference>
<dbReference type="SUPFAM" id="SSF50978">
    <property type="entry name" value="WD40 repeat-like"/>
    <property type="match status" value="1"/>
</dbReference>
<evidence type="ECO:0000259" key="10">
    <source>
        <dbReference type="Pfam" id="PF13925"/>
    </source>
</evidence>
<keyword evidence="12" id="KW-1185">Reference proteome</keyword>
<feature type="region of interest" description="Disordered" evidence="9">
    <location>
        <begin position="286"/>
        <end position="410"/>
    </location>
</feature>
<evidence type="ECO:0000256" key="6">
    <source>
        <dbReference type="ARBA" id="ARBA00023212"/>
    </source>
</evidence>
<dbReference type="PROSITE" id="PS00678">
    <property type="entry name" value="WD_REPEATS_1"/>
    <property type="match status" value="1"/>
</dbReference>
<dbReference type="GO" id="GO:0051013">
    <property type="term" value="P:microtubule severing"/>
    <property type="evidence" value="ECO:0007669"/>
    <property type="project" value="UniProtKB-UniRule"/>
</dbReference>
<dbReference type="Proteomes" id="UP000269721">
    <property type="component" value="Unassembled WGS sequence"/>
</dbReference>
<gene>
    <name evidence="11" type="ORF">BDK51DRAFT_28410</name>
</gene>
<dbReference type="InterPro" id="IPR015943">
    <property type="entry name" value="WD40/YVTN_repeat-like_dom_sf"/>
</dbReference>
<feature type="repeat" description="WD" evidence="8">
    <location>
        <begin position="24"/>
        <end position="65"/>
    </location>
</feature>
<dbReference type="Pfam" id="PF13925">
    <property type="entry name" value="Katanin_con80"/>
    <property type="match status" value="1"/>
</dbReference>
<feature type="domain" description="Katanin p80 subunit C-terminal" evidence="10">
    <location>
        <begin position="455"/>
        <end position="609"/>
    </location>
</feature>
<keyword evidence="4 7" id="KW-0493">Microtubule</keyword>
<feature type="compositionally biased region" description="Basic and acidic residues" evidence="9">
    <location>
        <begin position="298"/>
        <end position="328"/>
    </location>
</feature>
<evidence type="ECO:0000256" key="8">
    <source>
        <dbReference type="PROSITE-ProRule" id="PRU00221"/>
    </source>
</evidence>
<dbReference type="PROSITE" id="PS50294">
    <property type="entry name" value="WD_REPEATS_REGION"/>
    <property type="match status" value="3"/>
</dbReference>
<keyword evidence="3 8" id="KW-0853">WD repeat</keyword>